<feature type="region of interest" description="Disordered" evidence="6">
    <location>
        <begin position="193"/>
        <end position="213"/>
    </location>
</feature>
<dbReference type="InterPro" id="IPR011035">
    <property type="entry name" value="Ribosomal_bL25/Gln-tRNA_synth"/>
</dbReference>
<accession>A0A9E5JQT7</accession>
<evidence type="ECO:0000256" key="3">
    <source>
        <dbReference type="ARBA" id="ARBA00022980"/>
    </source>
</evidence>
<dbReference type="RefSeq" id="WP_167182949.1">
    <property type="nucleotide sequence ID" value="NZ_JAAONZ010000003.1"/>
</dbReference>
<dbReference type="InterPro" id="IPR037121">
    <property type="entry name" value="Ribosomal_bL25_C"/>
</dbReference>
<dbReference type="CDD" id="cd00495">
    <property type="entry name" value="Ribosomal_L25_TL5_CTC"/>
    <property type="match status" value="1"/>
</dbReference>
<proteinExistence type="inferred from homology"/>
<gene>
    <name evidence="5" type="primary">rplY</name>
    <name evidence="5" type="synonym">ctc</name>
    <name evidence="9" type="ORF">G8770_05565</name>
</gene>
<dbReference type="InterPro" id="IPR020056">
    <property type="entry name" value="Rbsml_bL25/Gln-tRNA_synth_N"/>
</dbReference>
<dbReference type="GO" id="GO:0006412">
    <property type="term" value="P:translation"/>
    <property type="evidence" value="ECO:0007669"/>
    <property type="project" value="UniProtKB-UniRule"/>
</dbReference>
<dbReference type="InterPro" id="IPR020930">
    <property type="entry name" value="Ribosomal_uL5_bac-type"/>
</dbReference>
<evidence type="ECO:0000256" key="4">
    <source>
        <dbReference type="ARBA" id="ARBA00023274"/>
    </source>
</evidence>
<dbReference type="HAMAP" id="MF_01336">
    <property type="entry name" value="Ribosomal_bL25"/>
    <property type="match status" value="1"/>
</dbReference>
<keyword evidence="1 5" id="KW-0699">rRNA-binding</keyword>
<dbReference type="EMBL" id="JAAONZ010000003">
    <property type="protein sequence ID" value="NHO65007.1"/>
    <property type="molecule type" value="Genomic_DNA"/>
</dbReference>
<evidence type="ECO:0000313" key="10">
    <source>
        <dbReference type="Proteomes" id="UP000787472"/>
    </source>
</evidence>
<keyword evidence="4 5" id="KW-0687">Ribonucleoprotein</keyword>
<dbReference type="Gene3D" id="2.40.240.10">
    <property type="entry name" value="Ribosomal Protein L25, Chain P"/>
    <property type="match status" value="1"/>
</dbReference>
<keyword evidence="3 5" id="KW-0689">Ribosomal protein</keyword>
<dbReference type="GO" id="GO:0008097">
    <property type="term" value="F:5S rRNA binding"/>
    <property type="evidence" value="ECO:0007669"/>
    <property type="project" value="InterPro"/>
</dbReference>
<dbReference type="HAMAP" id="MF_01334">
    <property type="entry name" value="Ribosomal_bL25_CTC"/>
    <property type="match status" value="1"/>
</dbReference>
<evidence type="ECO:0000256" key="2">
    <source>
        <dbReference type="ARBA" id="ARBA00022884"/>
    </source>
</evidence>
<dbReference type="AlphaFoldDB" id="A0A9E5JQT7"/>
<dbReference type="SUPFAM" id="SSF50715">
    <property type="entry name" value="Ribosomal protein L25-like"/>
    <property type="match status" value="1"/>
</dbReference>
<keyword evidence="2 5" id="KW-0694">RNA-binding</keyword>
<dbReference type="Pfam" id="PF14693">
    <property type="entry name" value="Ribosomal_TL5_C"/>
    <property type="match status" value="1"/>
</dbReference>
<dbReference type="NCBIfam" id="NF004128">
    <property type="entry name" value="PRK05618.1-2"/>
    <property type="match status" value="1"/>
</dbReference>
<dbReference type="InterPro" id="IPR020055">
    <property type="entry name" value="Ribosomal_bL25_short"/>
</dbReference>
<dbReference type="Proteomes" id="UP000787472">
    <property type="component" value="Unassembled WGS sequence"/>
</dbReference>
<dbReference type="Gene3D" id="2.170.120.20">
    <property type="entry name" value="Ribosomal protein L25, beta domain"/>
    <property type="match status" value="1"/>
</dbReference>
<dbReference type="NCBIfam" id="NF004130">
    <property type="entry name" value="PRK05618.1-5"/>
    <property type="match status" value="1"/>
</dbReference>
<evidence type="ECO:0000259" key="8">
    <source>
        <dbReference type="Pfam" id="PF14693"/>
    </source>
</evidence>
<evidence type="ECO:0000256" key="6">
    <source>
        <dbReference type="SAM" id="MobiDB-lite"/>
    </source>
</evidence>
<feature type="compositionally biased region" description="Acidic residues" evidence="6">
    <location>
        <begin position="198"/>
        <end position="213"/>
    </location>
</feature>
<evidence type="ECO:0000256" key="1">
    <source>
        <dbReference type="ARBA" id="ARBA00022730"/>
    </source>
</evidence>
<feature type="domain" description="Large ribosomal subunit protein bL25 L25" evidence="7">
    <location>
        <begin position="7"/>
        <end position="95"/>
    </location>
</feature>
<evidence type="ECO:0000256" key="5">
    <source>
        <dbReference type="HAMAP-Rule" id="MF_01334"/>
    </source>
</evidence>
<evidence type="ECO:0000259" key="7">
    <source>
        <dbReference type="Pfam" id="PF01386"/>
    </source>
</evidence>
<evidence type="ECO:0000313" key="9">
    <source>
        <dbReference type="EMBL" id="NHO65007.1"/>
    </source>
</evidence>
<dbReference type="InterPro" id="IPR001021">
    <property type="entry name" value="Ribosomal_bL25_long"/>
</dbReference>
<keyword evidence="10" id="KW-1185">Reference proteome</keyword>
<name>A0A9E5JQT7_9GAMM</name>
<dbReference type="PANTHER" id="PTHR33284:SF1">
    <property type="entry name" value="RIBOSOMAL PROTEIN L25_GLN-TRNA SYNTHETASE, ANTI-CODON-BINDING DOMAIN-CONTAINING PROTEIN"/>
    <property type="match status" value="1"/>
</dbReference>
<dbReference type="Pfam" id="PF01386">
    <property type="entry name" value="Ribosomal_L25p"/>
    <property type="match status" value="1"/>
</dbReference>
<dbReference type="GO" id="GO:0003735">
    <property type="term" value="F:structural constituent of ribosome"/>
    <property type="evidence" value="ECO:0007669"/>
    <property type="project" value="InterPro"/>
</dbReference>
<dbReference type="InterPro" id="IPR029751">
    <property type="entry name" value="Ribosomal_L25_dom"/>
</dbReference>
<organism evidence="9 10">
    <name type="scientific">Pseudomaricurvus hydrocarbonicus</name>
    <dbReference type="NCBI Taxonomy" id="1470433"/>
    <lineage>
        <taxon>Bacteria</taxon>
        <taxon>Pseudomonadati</taxon>
        <taxon>Pseudomonadota</taxon>
        <taxon>Gammaproteobacteria</taxon>
        <taxon>Cellvibrionales</taxon>
        <taxon>Cellvibrionaceae</taxon>
        <taxon>Pseudomaricurvus</taxon>
    </lineage>
</organism>
<dbReference type="PANTHER" id="PTHR33284">
    <property type="entry name" value="RIBOSOMAL PROTEIN L25/GLN-TRNA SYNTHETASE, ANTI-CODON-BINDING DOMAIN-CONTAINING PROTEIN"/>
    <property type="match status" value="1"/>
</dbReference>
<dbReference type="GO" id="GO:0022625">
    <property type="term" value="C:cytosolic large ribosomal subunit"/>
    <property type="evidence" value="ECO:0007669"/>
    <property type="project" value="TreeGrafter"/>
</dbReference>
<feature type="domain" description="Large ribosomal subunit protein bL25 beta" evidence="8">
    <location>
        <begin position="103"/>
        <end position="194"/>
    </location>
</feature>
<sequence length="213" mass="23224">MSEDFVLNAVAREDAGKGASRRLRRLEGQVPAIVYGGTKKPATIQIPHKDLVKQLENEAFYSHIITINVGDKSESVLLKDLQRHPSKPVIMHADFMRVSKTKKVAVKVPLHFINEDNSKGVKVQGGKAIHTMTELEIECLAANLPEFIEVDLADMELGQTLHISELVLPKDVTSVALSHGEDHDGAVVSIIKPKGMTEDTEASSEEGGEDAAE</sequence>
<reference evidence="9" key="1">
    <citation type="submission" date="2020-03" db="EMBL/GenBank/DDBJ databases">
        <authorList>
            <person name="Guo F."/>
        </authorList>
    </citation>
    <scope>NUCLEOTIDE SEQUENCE</scope>
    <source>
        <strain evidence="9">JCM 30134</strain>
    </source>
</reference>
<comment type="similarity">
    <text evidence="5">Belongs to the bacterial ribosomal protein bL25 family. CTC subfamily.</text>
</comment>
<comment type="subunit">
    <text evidence="5">Part of the 50S ribosomal subunit; part of the 5S rRNA/L5/L18/L25 subcomplex. Contacts the 5S rRNA. Binds to the 5S rRNA independently of L5 and L18.</text>
</comment>
<dbReference type="NCBIfam" id="TIGR00731">
    <property type="entry name" value="bL25_bact_ctc"/>
    <property type="match status" value="1"/>
</dbReference>
<dbReference type="InterPro" id="IPR020057">
    <property type="entry name" value="Ribosomal_bL25_b-dom"/>
</dbReference>
<comment type="function">
    <text evidence="5">This is one of the proteins that binds to the 5S RNA in the ribosome where it forms part of the central protuberance.</text>
</comment>
<comment type="caution">
    <text evidence="9">The sequence shown here is derived from an EMBL/GenBank/DDBJ whole genome shotgun (WGS) entry which is preliminary data.</text>
</comment>
<protein>
    <recommendedName>
        <fullName evidence="5">Large ribosomal subunit protein bL25</fullName>
    </recommendedName>
    <alternativeName>
        <fullName evidence="5">General stress protein CTC</fullName>
    </alternativeName>
</protein>
<dbReference type="NCBIfam" id="NF004612">
    <property type="entry name" value="PRK05943.1"/>
    <property type="match status" value="1"/>
</dbReference>